<comment type="caution">
    <text evidence="2">The sequence shown here is derived from an EMBL/GenBank/DDBJ whole genome shotgun (WGS) entry which is preliminary data.</text>
</comment>
<dbReference type="Proteomes" id="UP000739411">
    <property type="component" value="Unassembled WGS sequence"/>
</dbReference>
<dbReference type="AlphaFoldDB" id="A0A935JZT1"/>
<name>A0A935JZT1_9RHOO</name>
<evidence type="ECO:0000313" key="2">
    <source>
        <dbReference type="EMBL" id="MBK7416677.1"/>
    </source>
</evidence>
<reference evidence="2 3" key="1">
    <citation type="submission" date="2020-10" db="EMBL/GenBank/DDBJ databases">
        <title>Connecting structure to function with the recovery of over 1000 high-quality activated sludge metagenome-assembled genomes encoding full-length rRNA genes using long-read sequencing.</title>
        <authorList>
            <person name="Singleton C.M."/>
            <person name="Petriglieri F."/>
            <person name="Kristensen J.M."/>
            <person name="Kirkegaard R.H."/>
            <person name="Michaelsen T.Y."/>
            <person name="Andersen M.H."/>
            <person name="Karst S.M."/>
            <person name="Dueholm M.S."/>
            <person name="Nielsen P.H."/>
            <person name="Albertsen M."/>
        </authorList>
    </citation>
    <scope>NUCLEOTIDE SEQUENCE [LARGE SCALE GENOMIC DNA]</scope>
    <source>
        <strain evidence="2">EsbW_18-Q3-R4-48_BATAC.463</strain>
    </source>
</reference>
<dbReference type="Pfam" id="PF14559">
    <property type="entry name" value="TPR_19"/>
    <property type="match status" value="1"/>
</dbReference>
<gene>
    <name evidence="2" type="ORF">IPJ38_17825</name>
</gene>
<accession>A0A935JZT1</accession>
<feature type="repeat" description="TPR" evidence="1">
    <location>
        <begin position="19"/>
        <end position="52"/>
    </location>
</feature>
<proteinExistence type="predicted"/>
<dbReference type="PROSITE" id="PS50005">
    <property type="entry name" value="TPR"/>
    <property type="match status" value="2"/>
</dbReference>
<evidence type="ECO:0000313" key="3">
    <source>
        <dbReference type="Proteomes" id="UP000739411"/>
    </source>
</evidence>
<dbReference type="SUPFAM" id="SSF48452">
    <property type="entry name" value="TPR-like"/>
    <property type="match status" value="1"/>
</dbReference>
<dbReference type="SMART" id="SM00028">
    <property type="entry name" value="TPR"/>
    <property type="match status" value="2"/>
</dbReference>
<sequence length="110" mass="12054">MNPRIASLEKMIDGPRDGALLRFSLGNEYLKEGALGEAEKCFRNAVDRDKHYSAAWKALGKTLVDAGQPEEALKAYETGISVAEARGDIQAAKEMTVFAKRIRKALPTSE</sequence>
<dbReference type="EMBL" id="JADJMS010000046">
    <property type="protein sequence ID" value="MBK7416677.1"/>
    <property type="molecule type" value="Genomic_DNA"/>
</dbReference>
<dbReference type="InterPro" id="IPR011990">
    <property type="entry name" value="TPR-like_helical_dom_sf"/>
</dbReference>
<dbReference type="InterPro" id="IPR019734">
    <property type="entry name" value="TPR_rpt"/>
</dbReference>
<keyword evidence="1" id="KW-0802">TPR repeat</keyword>
<evidence type="ECO:0000256" key="1">
    <source>
        <dbReference type="PROSITE-ProRule" id="PRU00339"/>
    </source>
</evidence>
<dbReference type="Gene3D" id="1.25.40.10">
    <property type="entry name" value="Tetratricopeptide repeat domain"/>
    <property type="match status" value="1"/>
</dbReference>
<feature type="repeat" description="TPR" evidence="1">
    <location>
        <begin position="53"/>
        <end position="86"/>
    </location>
</feature>
<protein>
    <submittedName>
        <fullName evidence="2">Tetratricopeptide repeat protein</fullName>
    </submittedName>
</protein>
<organism evidence="2 3">
    <name type="scientific">Candidatus Dechloromonas phosphorivorans</name>
    <dbReference type="NCBI Taxonomy" id="2899244"/>
    <lineage>
        <taxon>Bacteria</taxon>
        <taxon>Pseudomonadati</taxon>
        <taxon>Pseudomonadota</taxon>
        <taxon>Betaproteobacteria</taxon>
        <taxon>Rhodocyclales</taxon>
        <taxon>Azonexaceae</taxon>
        <taxon>Dechloromonas</taxon>
    </lineage>
</organism>